<accession>A0A151AZ31</accession>
<feature type="compositionally biased region" description="Polar residues" evidence="10">
    <location>
        <begin position="269"/>
        <end position="285"/>
    </location>
</feature>
<dbReference type="EMBL" id="LTBC01000003">
    <property type="protein sequence ID" value="KYH32667.1"/>
    <property type="molecule type" value="Genomic_DNA"/>
</dbReference>
<dbReference type="PRINTS" id="PR01003">
    <property type="entry name" value="FLGFLIH"/>
</dbReference>
<feature type="region of interest" description="Disordered" evidence="10">
    <location>
        <begin position="268"/>
        <end position="293"/>
    </location>
</feature>
<keyword evidence="8" id="KW-1006">Bacterial flagellum protein export</keyword>
<evidence type="ECO:0000256" key="4">
    <source>
        <dbReference type="ARBA" id="ARBA00022448"/>
    </source>
</evidence>
<dbReference type="InterPro" id="IPR018035">
    <property type="entry name" value="Flagellar_FliH/T3SS_HrpE"/>
</dbReference>
<keyword evidence="13" id="KW-1185">Reference proteome</keyword>
<proteinExistence type="inferred from homology"/>
<comment type="similarity">
    <text evidence="3">Belongs to the FliH family.</text>
</comment>
<evidence type="ECO:0000256" key="1">
    <source>
        <dbReference type="ARBA" id="ARBA00003041"/>
    </source>
</evidence>
<keyword evidence="7" id="KW-0653">Protein transport</keyword>
<evidence type="ECO:0000256" key="7">
    <source>
        <dbReference type="ARBA" id="ARBA00022927"/>
    </source>
</evidence>
<evidence type="ECO:0000313" key="13">
    <source>
        <dbReference type="Proteomes" id="UP000075670"/>
    </source>
</evidence>
<dbReference type="GO" id="GO:0044781">
    <property type="term" value="P:bacterial-type flagellum organization"/>
    <property type="evidence" value="ECO:0007669"/>
    <property type="project" value="UniProtKB-KW"/>
</dbReference>
<protein>
    <submittedName>
        <fullName evidence="12">Yop protein translocation protein L</fullName>
    </submittedName>
</protein>
<dbReference type="AlphaFoldDB" id="A0A151AZ31"/>
<keyword evidence="5" id="KW-0963">Cytoplasm</keyword>
<feature type="domain" description="Flagellar assembly protein FliH/Type III secretion system HrpE" evidence="11">
    <location>
        <begin position="119"/>
        <end position="246"/>
    </location>
</feature>
<feature type="coiled-coil region" evidence="9">
    <location>
        <begin position="50"/>
        <end position="140"/>
    </location>
</feature>
<dbReference type="PANTHER" id="PTHR34982:SF1">
    <property type="entry name" value="FLAGELLAR ASSEMBLY PROTEIN FLIH"/>
    <property type="match status" value="1"/>
</dbReference>
<dbReference type="InterPro" id="IPR000563">
    <property type="entry name" value="Flag_FliH"/>
</dbReference>
<keyword evidence="4" id="KW-0813">Transport</keyword>
<evidence type="ECO:0000256" key="9">
    <source>
        <dbReference type="SAM" id="Coils"/>
    </source>
</evidence>
<evidence type="ECO:0000256" key="3">
    <source>
        <dbReference type="ARBA" id="ARBA00006602"/>
    </source>
</evidence>
<comment type="function">
    <text evidence="1">Needed for flagellar regrowth and assembly.</text>
</comment>
<evidence type="ECO:0000256" key="6">
    <source>
        <dbReference type="ARBA" id="ARBA00022795"/>
    </source>
</evidence>
<evidence type="ECO:0000256" key="5">
    <source>
        <dbReference type="ARBA" id="ARBA00022490"/>
    </source>
</evidence>
<keyword evidence="9" id="KW-0175">Coiled coil</keyword>
<gene>
    <name evidence="12" type="primary">yscL</name>
    <name evidence="12" type="ORF">MOMUL_12690</name>
</gene>
<dbReference type="GO" id="GO:0003774">
    <property type="term" value="F:cytoskeletal motor activity"/>
    <property type="evidence" value="ECO:0007669"/>
    <property type="project" value="InterPro"/>
</dbReference>
<comment type="subcellular location">
    <subcellularLocation>
        <location evidence="2">Cytoplasm</location>
    </subcellularLocation>
</comment>
<evidence type="ECO:0000256" key="8">
    <source>
        <dbReference type="ARBA" id="ARBA00023225"/>
    </source>
</evidence>
<evidence type="ECO:0000256" key="2">
    <source>
        <dbReference type="ARBA" id="ARBA00004496"/>
    </source>
</evidence>
<evidence type="ECO:0000313" key="12">
    <source>
        <dbReference type="EMBL" id="KYH32667.1"/>
    </source>
</evidence>
<dbReference type="GO" id="GO:0009288">
    <property type="term" value="C:bacterial-type flagellum"/>
    <property type="evidence" value="ECO:0007669"/>
    <property type="project" value="InterPro"/>
</dbReference>
<dbReference type="InterPro" id="IPR051472">
    <property type="entry name" value="T3SS_Stator/FliH"/>
</dbReference>
<name>A0A151AZ31_9FIRM</name>
<dbReference type="GO" id="GO:0005829">
    <property type="term" value="C:cytosol"/>
    <property type="evidence" value="ECO:0007669"/>
    <property type="project" value="TreeGrafter"/>
</dbReference>
<dbReference type="Proteomes" id="UP000075670">
    <property type="component" value="Unassembled WGS sequence"/>
</dbReference>
<keyword evidence="6" id="KW-1005">Bacterial flagellum biogenesis</keyword>
<dbReference type="OrthoDB" id="1805933at2"/>
<dbReference type="RefSeq" id="WP_153018273.1">
    <property type="nucleotide sequence ID" value="NZ_LTBC01000003.1"/>
</dbReference>
<evidence type="ECO:0000259" key="11">
    <source>
        <dbReference type="Pfam" id="PF02108"/>
    </source>
</evidence>
<dbReference type="PANTHER" id="PTHR34982">
    <property type="entry name" value="YOP PROTEINS TRANSLOCATION PROTEIN L"/>
    <property type="match status" value="1"/>
</dbReference>
<dbReference type="GO" id="GO:0071973">
    <property type="term" value="P:bacterial-type flagellum-dependent cell motility"/>
    <property type="evidence" value="ECO:0007669"/>
    <property type="project" value="InterPro"/>
</dbReference>
<reference evidence="12 13" key="1">
    <citation type="submission" date="2016-02" db="EMBL/GenBank/DDBJ databases">
        <title>Genome sequence of Moorella mulderi DSM 14980.</title>
        <authorList>
            <person name="Poehlein A."/>
            <person name="Daniel R."/>
        </authorList>
    </citation>
    <scope>NUCLEOTIDE SEQUENCE [LARGE SCALE GENOMIC DNA]</scope>
    <source>
        <strain evidence="12 13">DSM 14980</strain>
    </source>
</reference>
<organism evidence="12 13">
    <name type="scientific">Moorella mulderi DSM 14980</name>
    <dbReference type="NCBI Taxonomy" id="1122241"/>
    <lineage>
        <taxon>Bacteria</taxon>
        <taxon>Bacillati</taxon>
        <taxon>Bacillota</taxon>
        <taxon>Clostridia</taxon>
        <taxon>Neomoorellales</taxon>
        <taxon>Neomoorellaceae</taxon>
        <taxon>Neomoorella</taxon>
    </lineage>
</organism>
<dbReference type="Pfam" id="PF02108">
    <property type="entry name" value="FliH"/>
    <property type="match status" value="1"/>
</dbReference>
<dbReference type="PATRIC" id="fig|1122241.3.peg.1331"/>
<sequence length="293" mass="31552">MLSRILKKAGAGWGERVIPLRPVQVAAAIEYTGEEAGKPEARDEMEANAAQEVSAAREEAAAILEQARREAAAIKEAAMEERQEVLEEARAAGEARGYQEGLARAEEEAERIRREAEAAREEARQVLAEAQKAYQETISAAEGEIIELALAIASKIIGQEIELRPDLVLEIARQAIRQVAEGQNYIIYASPEAAETIRQRRAELLAEAAPGARLQVIADPGFKAGGCRVETENGFVDASVDSQLEELKKIFRVDARAAHTAPDFLSGTGAASSHSFPTSDFQPPTSVLAGGRP</sequence>
<comment type="caution">
    <text evidence="12">The sequence shown here is derived from an EMBL/GenBank/DDBJ whole genome shotgun (WGS) entry which is preliminary data.</text>
</comment>
<dbReference type="GO" id="GO:0015031">
    <property type="term" value="P:protein transport"/>
    <property type="evidence" value="ECO:0007669"/>
    <property type="project" value="UniProtKB-KW"/>
</dbReference>
<evidence type="ECO:0000256" key="10">
    <source>
        <dbReference type="SAM" id="MobiDB-lite"/>
    </source>
</evidence>